<dbReference type="InterPro" id="IPR000719">
    <property type="entry name" value="Prot_kinase_dom"/>
</dbReference>
<keyword evidence="4" id="KW-0067">ATP-binding</keyword>
<dbReference type="GO" id="GO:0004674">
    <property type="term" value="F:protein serine/threonine kinase activity"/>
    <property type="evidence" value="ECO:0007669"/>
    <property type="project" value="UniProtKB-EC"/>
</dbReference>
<dbReference type="InterPro" id="IPR008271">
    <property type="entry name" value="Ser/Thr_kinase_AS"/>
</dbReference>
<dbReference type="EMBL" id="CP042913">
    <property type="protein sequence ID" value="QEG33628.1"/>
    <property type="molecule type" value="Genomic_DNA"/>
</dbReference>
<dbReference type="Proteomes" id="UP000323917">
    <property type="component" value="Chromosome"/>
</dbReference>
<evidence type="ECO:0000256" key="2">
    <source>
        <dbReference type="ARBA" id="ARBA00022741"/>
    </source>
</evidence>
<dbReference type="Gene3D" id="1.10.510.10">
    <property type="entry name" value="Transferase(Phosphotransferase) domain 1"/>
    <property type="match status" value="1"/>
</dbReference>
<dbReference type="PROSITE" id="PS50011">
    <property type="entry name" value="PROTEIN_KINASE_DOM"/>
    <property type="match status" value="1"/>
</dbReference>
<feature type="region of interest" description="Disordered" evidence="5">
    <location>
        <begin position="97"/>
        <end position="118"/>
    </location>
</feature>
<dbReference type="SUPFAM" id="SSF56112">
    <property type="entry name" value="Protein kinase-like (PK-like)"/>
    <property type="match status" value="1"/>
</dbReference>
<keyword evidence="1 7" id="KW-0808">Transferase</keyword>
<dbReference type="AlphaFoldDB" id="A0A5B9Q3M9"/>
<organism evidence="7 8">
    <name type="scientific">Bythopirellula goksoeyrii</name>
    <dbReference type="NCBI Taxonomy" id="1400387"/>
    <lineage>
        <taxon>Bacteria</taxon>
        <taxon>Pseudomonadati</taxon>
        <taxon>Planctomycetota</taxon>
        <taxon>Planctomycetia</taxon>
        <taxon>Pirellulales</taxon>
        <taxon>Lacipirellulaceae</taxon>
        <taxon>Bythopirellula</taxon>
    </lineage>
</organism>
<keyword evidence="2" id="KW-0547">Nucleotide-binding</keyword>
<keyword evidence="3 7" id="KW-0418">Kinase</keyword>
<dbReference type="GO" id="GO:0005524">
    <property type="term" value="F:ATP binding"/>
    <property type="evidence" value="ECO:0007669"/>
    <property type="project" value="UniProtKB-KW"/>
</dbReference>
<dbReference type="SMART" id="SM00220">
    <property type="entry name" value="S_TKc"/>
    <property type="match status" value="1"/>
</dbReference>
<dbReference type="Pfam" id="PF00069">
    <property type="entry name" value="Pkinase"/>
    <property type="match status" value="1"/>
</dbReference>
<sequence>MAKSDREQDLVVCLTALENKVVGVESLLAVLEEWLDTPTTSLVPLLRERGVLAEAQLDELSEKVAERLAASGLETASMWKTLPAPLSGSLLNPLEDLEADSTEPSDSDSTLDRTSALPAPIVGGKNDERFSIVSKYAEGGLGEVSIAQDQQLGRMVALKQIKTHVADDVAARARFLLEAQVTGRLEHPGVVPVYALGFDASGRPYYAMRFIEGESLQEVVRRFHDKFSVQNADRGDRILELRKLVGRIVDVCHTIDYAHSRGILHRDLKPANIMLGKYGETLVVDWGLAKVLSGTDQHQIVYQEIASTNEGLAPTVKGSTIGTPAYMSPEQAAGKTGDLSPQADIYSLGVTLYHVLTNRLPHEENSLSGVIQKIKQQACVTPREHSPWLPPPLESICLKAIAPNREDRYPSAASLAEDIQRWLADEPVAAHTPTFWEASLRWIRRRGK</sequence>
<evidence type="ECO:0000256" key="5">
    <source>
        <dbReference type="SAM" id="MobiDB-lite"/>
    </source>
</evidence>
<dbReference type="CDD" id="cd14014">
    <property type="entry name" value="STKc_PknB_like"/>
    <property type="match status" value="1"/>
</dbReference>
<reference evidence="7 8" key="1">
    <citation type="submission" date="2019-08" db="EMBL/GenBank/DDBJ databases">
        <title>Deep-cultivation of Planctomycetes and their phenomic and genomic characterization uncovers novel biology.</title>
        <authorList>
            <person name="Wiegand S."/>
            <person name="Jogler M."/>
            <person name="Boedeker C."/>
            <person name="Pinto D."/>
            <person name="Vollmers J."/>
            <person name="Rivas-Marin E."/>
            <person name="Kohn T."/>
            <person name="Peeters S.H."/>
            <person name="Heuer A."/>
            <person name="Rast P."/>
            <person name="Oberbeckmann S."/>
            <person name="Bunk B."/>
            <person name="Jeske O."/>
            <person name="Meyerdierks A."/>
            <person name="Storesund J.E."/>
            <person name="Kallscheuer N."/>
            <person name="Luecker S."/>
            <person name="Lage O.M."/>
            <person name="Pohl T."/>
            <person name="Merkel B.J."/>
            <person name="Hornburger P."/>
            <person name="Mueller R.-W."/>
            <person name="Bruemmer F."/>
            <person name="Labrenz M."/>
            <person name="Spormann A.M."/>
            <person name="Op den Camp H."/>
            <person name="Overmann J."/>
            <person name="Amann R."/>
            <person name="Jetten M.S.M."/>
            <person name="Mascher T."/>
            <person name="Medema M.H."/>
            <person name="Devos D.P."/>
            <person name="Kaster A.-K."/>
            <person name="Ovreas L."/>
            <person name="Rohde M."/>
            <person name="Galperin M.Y."/>
            <person name="Jogler C."/>
        </authorList>
    </citation>
    <scope>NUCLEOTIDE SEQUENCE [LARGE SCALE GENOMIC DNA]</scope>
    <source>
        <strain evidence="7 8">Pr1d</strain>
    </source>
</reference>
<proteinExistence type="predicted"/>
<keyword evidence="8" id="KW-1185">Reference proteome</keyword>
<evidence type="ECO:0000256" key="4">
    <source>
        <dbReference type="ARBA" id="ARBA00022840"/>
    </source>
</evidence>
<evidence type="ECO:0000256" key="1">
    <source>
        <dbReference type="ARBA" id="ARBA00022679"/>
    </source>
</evidence>
<dbReference type="PANTHER" id="PTHR43289">
    <property type="entry name" value="MITOGEN-ACTIVATED PROTEIN KINASE KINASE KINASE 20-RELATED"/>
    <property type="match status" value="1"/>
</dbReference>
<dbReference type="PANTHER" id="PTHR43289:SF6">
    <property type="entry name" value="SERINE_THREONINE-PROTEIN KINASE NEKL-3"/>
    <property type="match status" value="1"/>
</dbReference>
<dbReference type="Gene3D" id="3.30.200.20">
    <property type="entry name" value="Phosphorylase Kinase, domain 1"/>
    <property type="match status" value="1"/>
</dbReference>
<gene>
    <name evidence="7" type="primary">pknD_1</name>
    <name evidence="7" type="ORF">Pr1d_08920</name>
</gene>
<evidence type="ECO:0000313" key="7">
    <source>
        <dbReference type="EMBL" id="QEG33628.1"/>
    </source>
</evidence>
<dbReference type="PROSITE" id="PS00108">
    <property type="entry name" value="PROTEIN_KINASE_ST"/>
    <property type="match status" value="1"/>
</dbReference>
<feature type="compositionally biased region" description="Acidic residues" evidence="5">
    <location>
        <begin position="97"/>
        <end position="106"/>
    </location>
</feature>
<evidence type="ECO:0000313" key="8">
    <source>
        <dbReference type="Proteomes" id="UP000323917"/>
    </source>
</evidence>
<dbReference type="OrthoDB" id="6111975at2"/>
<dbReference type="KEGG" id="bgok:Pr1d_08920"/>
<feature type="domain" description="Protein kinase" evidence="6">
    <location>
        <begin position="130"/>
        <end position="423"/>
    </location>
</feature>
<accession>A0A5B9Q3M9</accession>
<name>A0A5B9Q3M9_9BACT</name>
<dbReference type="EC" id="2.7.11.1" evidence="7"/>
<protein>
    <submittedName>
        <fullName evidence="7">Serine/threonine-protein kinase PknD</fullName>
        <ecNumber evidence="7">2.7.11.1</ecNumber>
    </submittedName>
</protein>
<evidence type="ECO:0000256" key="3">
    <source>
        <dbReference type="ARBA" id="ARBA00022777"/>
    </source>
</evidence>
<dbReference type="InterPro" id="IPR011009">
    <property type="entry name" value="Kinase-like_dom_sf"/>
</dbReference>
<evidence type="ECO:0000259" key="6">
    <source>
        <dbReference type="PROSITE" id="PS50011"/>
    </source>
</evidence>
<dbReference type="RefSeq" id="WP_148072369.1">
    <property type="nucleotide sequence ID" value="NZ_CP042913.1"/>
</dbReference>